<dbReference type="Pfam" id="PF23455">
    <property type="entry name" value="DUF7129"/>
    <property type="match status" value="1"/>
</dbReference>
<protein>
    <submittedName>
        <fullName evidence="2">Rubrerythrin-like domain-containing protein</fullName>
    </submittedName>
</protein>
<dbReference type="RefSeq" id="WP_340604889.1">
    <property type="nucleotide sequence ID" value="NZ_JBBMXV010000004.1"/>
</dbReference>
<gene>
    <name evidence="2" type="ORF">ACFQGH_14145</name>
</gene>
<dbReference type="Proteomes" id="UP001596312">
    <property type="component" value="Unassembled WGS sequence"/>
</dbReference>
<evidence type="ECO:0000313" key="2">
    <source>
        <dbReference type="EMBL" id="MFC6906333.1"/>
    </source>
</evidence>
<evidence type="ECO:0000259" key="1">
    <source>
        <dbReference type="Pfam" id="PF23455"/>
    </source>
</evidence>
<proteinExistence type="predicted"/>
<accession>A0ABD5V7Q0</accession>
<organism evidence="2 3">
    <name type="scientific">Halalkalicoccus tibetensis</name>
    <dbReference type="NCBI Taxonomy" id="175632"/>
    <lineage>
        <taxon>Archaea</taxon>
        <taxon>Methanobacteriati</taxon>
        <taxon>Methanobacteriota</taxon>
        <taxon>Stenosarchaea group</taxon>
        <taxon>Halobacteria</taxon>
        <taxon>Halobacteriales</taxon>
        <taxon>Halococcaceae</taxon>
        <taxon>Halalkalicoccus</taxon>
    </lineage>
</organism>
<sequence>MHQGDPYSPTGSYYECVACQARTVSDDHLGSCPDCGEPVRNLAVPRE</sequence>
<dbReference type="InterPro" id="IPR055553">
    <property type="entry name" value="DUF7129"/>
</dbReference>
<dbReference type="AlphaFoldDB" id="A0ABD5V7Q0"/>
<feature type="domain" description="DUF7129" evidence="1">
    <location>
        <begin position="5"/>
        <end position="47"/>
    </location>
</feature>
<comment type="caution">
    <text evidence="2">The sequence shown here is derived from an EMBL/GenBank/DDBJ whole genome shotgun (WGS) entry which is preliminary data.</text>
</comment>
<keyword evidence="3" id="KW-1185">Reference proteome</keyword>
<name>A0ABD5V7Q0_9EURY</name>
<evidence type="ECO:0000313" key="3">
    <source>
        <dbReference type="Proteomes" id="UP001596312"/>
    </source>
</evidence>
<dbReference type="NCBIfam" id="NF033497">
    <property type="entry name" value="rubre_like_arch"/>
    <property type="match status" value="1"/>
</dbReference>
<dbReference type="EMBL" id="JBHSXQ010000004">
    <property type="protein sequence ID" value="MFC6906333.1"/>
    <property type="molecule type" value="Genomic_DNA"/>
</dbReference>
<reference evidence="2 3" key="1">
    <citation type="journal article" date="2019" name="Int. J. Syst. Evol. Microbiol.">
        <title>The Global Catalogue of Microorganisms (GCM) 10K type strain sequencing project: providing services to taxonomists for standard genome sequencing and annotation.</title>
        <authorList>
            <consortium name="The Broad Institute Genomics Platform"/>
            <consortium name="The Broad Institute Genome Sequencing Center for Infectious Disease"/>
            <person name="Wu L."/>
            <person name="Ma J."/>
        </authorList>
    </citation>
    <scope>NUCLEOTIDE SEQUENCE [LARGE SCALE GENOMIC DNA]</scope>
    <source>
        <strain evidence="2 3">CGMCC 1.3240</strain>
    </source>
</reference>